<dbReference type="EMBL" id="QOWE01000017">
    <property type="protein sequence ID" value="RCR67748.1"/>
    <property type="molecule type" value="Genomic_DNA"/>
</dbReference>
<gene>
    <name evidence="2" type="ORF">DUE52_20325</name>
</gene>
<accession>A0A368JJB6</accession>
<sequence>MNRNFWHIWTIPLLLALVSLFGLIVALVGDGFMDFLSWVSLGIPLVVAGWFVNRPATKRRGH</sequence>
<feature type="transmembrane region" description="Helical" evidence="1">
    <location>
        <begin position="7"/>
        <end position="29"/>
    </location>
</feature>
<keyword evidence="1" id="KW-0472">Membrane</keyword>
<evidence type="ECO:0000313" key="3">
    <source>
        <dbReference type="Proteomes" id="UP000253383"/>
    </source>
</evidence>
<dbReference type="RefSeq" id="WP_114407879.1">
    <property type="nucleotide sequence ID" value="NZ_QOWE01000017.1"/>
</dbReference>
<organism evidence="2 3">
    <name type="scientific">Larkinella punicea</name>
    <dbReference type="NCBI Taxonomy" id="2315727"/>
    <lineage>
        <taxon>Bacteria</taxon>
        <taxon>Pseudomonadati</taxon>
        <taxon>Bacteroidota</taxon>
        <taxon>Cytophagia</taxon>
        <taxon>Cytophagales</taxon>
        <taxon>Spirosomataceae</taxon>
        <taxon>Larkinella</taxon>
    </lineage>
</organism>
<dbReference type="AlphaFoldDB" id="A0A368JJB6"/>
<keyword evidence="3" id="KW-1185">Reference proteome</keyword>
<proteinExistence type="predicted"/>
<evidence type="ECO:0000313" key="2">
    <source>
        <dbReference type="EMBL" id="RCR67748.1"/>
    </source>
</evidence>
<dbReference type="OrthoDB" id="8969205at2"/>
<reference evidence="2 3" key="1">
    <citation type="submission" date="2018-07" db="EMBL/GenBank/DDBJ databases">
        <title>Genome analysis of Larkinella rosea.</title>
        <authorList>
            <person name="Zhou Z."/>
            <person name="Wang G."/>
        </authorList>
    </citation>
    <scope>NUCLEOTIDE SEQUENCE [LARGE SCALE GENOMIC DNA]</scope>
    <source>
        <strain evidence="3">zzj9</strain>
    </source>
</reference>
<keyword evidence="1" id="KW-1133">Transmembrane helix</keyword>
<evidence type="ECO:0008006" key="4">
    <source>
        <dbReference type="Google" id="ProtNLM"/>
    </source>
</evidence>
<evidence type="ECO:0000256" key="1">
    <source>
        <dbReference type="SAM" id="Phobius"/>
    </source>
</evidence>
<protein>
    <recommendedName>
        <fullName evidence="4">DUF4175 domain-containing protein</fullName>
    </recommendedName>
</protein>
<dbReference type="Proteomes" id="UP000253383">
    <property type="component" value="Unassembled WGS sequence"/>
</dbReference>
<name>A0A368JJB6_9BACT</name>
<comment type="caution">
    <text evidence="2">The sequence shown here is derived from an EMBL/GenBank/DDBJ whole genome shotgun (WGS) entry which is preliminary data.</text>
</comment>
<keyword evidence="1" id="KW-0812">Transmembrane</keyword>
<feature type="transmembrane region" description="Helical" evidence="1">
    <location>
        <begin position="35"/>
        <end position="52"/>
    </location>
</feature>